<dbReference type="PROSITE" id="PS50828">
    <property type="entry name" value="SMR"/>
    <property type="match status" value="1"/>
</dbReference>
<dbReference type="NCBIfam" id="TIGR01069">
    <property type="entry name" value="mutS2"/>
    <property type="match status" value="1"/>
</dbReference>
<dbReference type="PANTHER" id="PTHR48466:SF2">
    <property type="entry name" value="OS10G0509000 PROTEIN"/>
    <property type="match status" value="1"/>
</dbReference>
<keyword evidence="6" id="KW-0540">Nuclease</keyword>
<dbReference type="EC" id="3.1.-.-" evidence="6"/>
<feature type="domain" description="Smr" evidence="9">
    <location>
        <begin position="706"/>
        <end position="781"/>
    </location>
</feature>
<dbReference type="InterPro" id="IPR007696">
    <property type="entry name" value="DNA_mismatch_repair_MutS_core"/>
</dbReference>
<keyword evidence="11" id="KW-1185">Reference proteome</keyword>
<dbReference type="HAMAP" id="MF_00092">
    <property type="entry name" value="MutS2"/>
    <property type="match status" value="1"/>
</dbReference>
<comment type="function">
    <text evidence="6">Acts as a ribosome collision sensor, splitting the ribosome into its 2 subunits. Detects stalled/collided 70S ribosomes which it binds and splits by an ATP-hydrolysis driven conformational change. Acts upstream of the ribosome quality control system (RQC), a ribosome-associated complex that mediates the extraction of incompletely synthesized nascent chains from stalled ribosomes and their subsequent degradation. Probably generates substrates for RQC.</text>
</comment>
<comment type="similarity">
    <text evidence="6">Belongs to the DNA mismatch repair MutS family. MutS2 subfamily.</text>
</comment>
<evidence type="ECO:0000256" key="1">
    <source>
        <dbReference type="ARBA" id="ARBA00022730"/>
    </source>
</evidence>
<keyword evidence="6" id="KW-0238">DNA-binding</keyword>
<evidence type="ECO:0000256" key="2">
    <source>
        <dbReference type="ARBA" id="ARBA00022741"/>
    </source>
</evidence>
<dbReference type="InterPro" id="IPR005747">
    <property type="entry name" value="MutS2"/>
</dbReference>
<evidence type="ECO:0000259" key="9">
    <source>
        <dbReference type="PROSITE" id="PS50828"/>
    </source>
</evidence>
<keyword evidence="1 6" id="KW-0699">rRNA-binding</keyword>
<dbReference type="GO" id="GO:0004519">
    <property type="term" value="F:endonuclease activity"/>
    <property type="evidence" value="ECO:0007669"/>
    <property type="project" value="UniProtKB-KW"/>
</dbReference>
<dbReference type="PANTHER" id="PTHR48466">
    <property type="entry name" value="OS10G0509000 PROTEIN-RELATED"/>
    <property type="match status" value="1"/>
</dbReference>
<dbReference type="InterPro" id="IPR002625">
    <property type="entry name" value="Smr_dom"/>
</dbReference>
<dbReference type="Pfam" id="PF00488">
    <property type="entry name" value="MutS_V"/>
    <property type="match status" value="1"/>
</dbReference>
<comment type="subunit">
    <text evidence="6">Homodimer. Binds to stalled ribosomes, contacting rRNA.</text>
</comment>
<evidence type="ECO:0000313" key="10">
    <source>
        <dbReference type="EMBL" id="QWV98838.1"/>
    </source>
</evidence>
<evidence type="ECO:0000256" key="4">
    <source>
        <dbReference type="ARBA" id="ARBA00022840"/>
    </source>
</evidence>
<evidence type="ECO:0000256" key="7">
    <source>
        <dbReference type="SAM" id="Coils"/>
    </source>
</evidence>
<dbReference type="SMART" id="SM00463">
    <property type="entry name" value="SMR"/>
    <property type="match status" value="1"/>
</dbReference>
<dbReference type="SMART" id="SM00534">
    <property type="entry name" value="MUTSac"/>
    <property type="match status" value="1"/>
</dbReference>
<proteinExistence type="inferred from homology"/>
<evidence type="ECO:0000256" key="6">
    <source>
        <dbReference type="HAMAP-Rule" id="MF_00092"/>
    </source>
</evidence>
<keyword evidence="4 6" id="KW-0067">ATP-binding</keyword>
<feature type="binding site" evidence="6">
    <location>
        <begin position="335"/>
        <end position="342"/>
    </location>
    <ligand>
        <name>ATP</name>
        <dbReference type="ChEBI" id="CHEBI:30616"/>
    </ligand>
</feature>
<keyword evidence="3 6" id="KW-0378">Hydrolase</keyword>
<dbReference type="CDD" id="cd06503">
    <property type="entry name" value="ATP-synt_Fo_b"/>
    <property type="match status" value="1"/>
</dbReference>
<keyword evidence="6 10" id="KW-0255">Endonuclease</keyword>
<organism evidence="10 11">
    <name type="scientific">Geomonas diazotrophica</name>
    <dbReference type="NCBI Taxonomy" id="2843197"/>
    <lineage>
        <taxon>Bacteria</taxon>
        <taxon>Pseudomonadati</taxon>
        <taxon>Thermodesulfobacteriota</taxon>
        <taxon>Desulfuromonadia</taxon>
        <taxon>Geobacterales</taxon>
        <taxon>Geobacteraceae</taxon>
        <taxon>Geomonas</taxon>
    </lineage>
</organism>
<dbReference type="InterPro" id="IPR045076">
    <property type="entry name" value="MutS"/>
</dbReference>
<keyword evidence="7" id="KW-0175">Coiled coil</keyword>
<dbReference type="EMBL" id="CP076724">
    <property type="protein sequence ID" value="QWV98838.1"/>
    <property type="molecule type" value="Genomic_DNA"/>
</dbReference>
<reference evidence="10 11" key="1">
    <citation type="submission" date="2021-06" db="EMBL/GenBank/DDBJ databases">
        <title>Gemonas diversity in paddy soil.</title>
        <authorList>
            <person name="Liu G."/>
        </authorList>
    </citation>
    <scope>NUCLEOTIDE SEQUENCE [LARGE SCALE GENOMIC DNA]</scope>
    <source>
        <strain evidence="10 11">RG29</strain>
    </source>
</reference>
<gene>
    <name evidence="6" type="primary">mutS2</name>
    <name evidence="6" type="synonym">rqcU</name>
    <name evidence="10" type="ORF">KP005_06025</name>
</gene>
<protein>
    <recommendedName>
        <fullName evidence="6">Endonuclease MutS2</fullName>
        <ecNumber evidence="6">3.1.-.-</ecNumber>
    </recommendedName>
    <alternativeName>
        <fullName evidence="6">Ribosome-associated protein quality control-upstream factor</fullName>
        <shortName evidence="6">RQC-upstream factor</shortName>
        <shortName evidence="6">RqcU</shortName>
        <ecNumber evidence="6">3.6.4.-</ecNumber>
    </alternativeName>
</protein>
<comment type="function">
    <text evidence="6">Endonuclease that is involved in the suppression of homologous recombination and thus may have a key role in the control of bacterial genetic diversity.</text>
</comment>
<evidence type="ECO:0000256" key="5">
    <source>
        <dbReference type="ARBA" id="ARBA00022884"/>
    </source>
</evidence>
<accession>A0ABX8JKK9</accession>
<dbReference type="PIRSF" id="PIRSF005814">
    <property type="entry name" value="MutS_YshD"/>
    <property type="match status" value="1"/>
</dbReference>
<keyword evidence="2 6" id="KW-0547">Nucleotide-binding</keyword>
<feature type="coiled-coil region" evidence="7">
    <location>
        <begin position="523"/>
        <end position="619"/>
    </location>
</feature>
<dbReference type="SMART" id="SM00533">
    <property type="entry name" value="MUTSd"/>
    <property type="match status" value="1"/>
</dbReference>
<dbReference type="Proteomes" id="UP000683493">
    <property type="component" value="Chromosome"/>
</dbReference>
<feature type="region of interest" description="Disordered" evidence="8">
    <location>
        <begin position="680"/>
        <end position="704"/>
    </location>
</feature>
<name>A0ABX8JKK9_9BACT</name>
<keyword evidence="5 6" id="KW-0694">RNA-binding</keyword>
<dbReference type="EC" id="3.6.4.-" evidence="6"/>
<dbReference type="InterPro" id="IPR000432">
    <property type="entry name" value="DNA_mismatch_repair_MutS_C"/>
</dbReference>
<feature type="compositionally biased region" description="Basic residues" evidence="8">
    <location>
        <begin position="681"/>
        <end position="690"/>
    </location>
</feature>
<evidence type="ECO:0000313" key="11">
    <source>
        <dbReference type="Proteomes" id="UP000683493"/>
    </source>
</evidence>
<evidence type="ECO:0000256" key="8">
    <source>
        <dbReference type="SAM" id="MobiDB-lite"/>
    </source>
</evidence>
<evidence type="ECO:0000256" key="3">
    <source>
        <dbReference type="ARBA" id="ARBA00022801"/>
    </source>
</evidence>
<sequence>MIDKDTLKRLEFDKILETAATFAHCEASHYGTLAIAPLHSRQEMELRLGLVDEIRKLTRLGIALKLAPFEDITPQVKAVRPAGAVIAPIALQRFIPTLRVMAAVASQLAYRTDVPLLLSEAGCISGFPDLLNPLEHTVNEEGEILDTASRLLADIRGRKKGLTSRIKKRLEEIVRERHTAIFLQDDFITQRSGRWVIPVRMDSKGMVPGVVHDVSNSGETAFMEPLEIIGLANELENLVADERAEEIRIVRQICDWIREDAEELLRQFEALVELDILNCIAILSDRLKSETPVIADTPTILLKSARHPILTLMGKDVVPLDLELASENRVMVVTGPNTGGKTIAIKNAGLLSVMALCGMPVPALPGTILPLVKSILVDIGDEQSIEESLSTFSAHISKISSIIEQADRGALVLLDELGTGTEPGQGAAIACAVLKELQDKGALVVATTHLTEIIGFVQREAGMVNAAMAFDRQKLAPLYRLAVGEPGESHALEIASRYGLPERVVRFARGMIGTMEADFHALLRDLKEKREQLDRTLTALSEREEKLTRAEQNLVDRRDEAARLVQDAREKGLLEAQQIISKARRDVAALIDEAKREKAREAKEKLDQAAREVEAALDGLHPEENVAPEQVAAGDILFVKPLNCDATILSVDHRAGRARVRAGSMELDVALISLLKPKGKEPKKVRKQRARQQEADSAPQGPATSINLLGLRVEEAIGELEPFLNHASLEQISEVRVVHGKGTGALMKGVRGYLAGHPLVAEFRTGERFEGGDGVTVVTLR</sequence>
<dbReference type="Pfam" id="PF01713">
    <property type="entry name" value="Smr"/>
    <property type="match status" value="1"/>
</dbReference>